<feature type="transmembrane region" description="Helical" evidence="1">
    <location>
        <begin position="46"/>
        <end position="72"/>
    </location>
</feature>
<evidence type="ECO:0000313" key="2">
    <source>
        <dbReference type="EMBL" id="RVT51523.1"/>
    </source>
</evidence>
<comment type="caution">
    <text evidence="2">The sequence shown here is derived from an EMBL/GenBank/DDBJ whole genome shotgun (WGS) entry which is preliminary data.</text>
</comment>
<keyword evidence="1" id="KW-1133">Transmembrane helix</keyword>
<proteinExistence type="predicted"/>
<feature type="transmembrane region" description="Helical" evidence="1">
    <location>
        <begin position="178"/>
        <end position="199"/>
    </location>
</feature>
<dbReference type="GO" id="GO:0015297">
    <property type="term" value="F:antiporter activity"/>
    <property type="evidence" value="ECO:0007669"/>
    <property type="project" value="InterPro"/>
</dbReference>
<dbReference type="GO" id="GO:0016020">
    <property type="term" value="C:membrane"/>
    <property type="evidence" value="ECO:0007669"/>
    <property type="project" value="InterPro"/>
</dbReference>
<feature type="transmembrane region" description="Helical" evidence="1">
    <location>
        <begin position="84"/>
        <end position="104"/>
    </location>
</feature>
<feature type="transmembrane region" description="Helical" evidence="1">
    <location>
        <begin position="236"/>
        <end position="257"/>
    </location>
</feature>
<dbReference type="Proteomes" id="UP000288178">
    <property type="component" value="Unassembled WGS sequence"/>
</dbReference>
<evidence type="ECO:0000256" key="1">
    <source>
        <dbReference type="SAM" id="Phobius"/>
    </source>
</evidence>
<dbReference type="PANTHER" id="PTHR42925:SF1">
    <property type="entry name" value="VIRULENCE FACTOR MVIN"/>
    <property type="match status" value="1"/>
</dbReference>
<evidence type="ECO:0000313" key="3">
    <source>
        <dbReference type="Proteomes" id="UP000288178"/>
    </source>
</evidence>
<organism evidence="2 3">
    <name type="scientific">Rubrivivax albus</name>
    <dbReference type="NCBI Taxonomy" id="2499835"/>
    <lineage>
        <taxon>Bacteria</taxon>
        <taxon>Pseudomonadati</taxon>
        <taxon>Pseudomonadota</taxon>
        <taxon>Betaproteobacteria</taxon>
        <taxon>Burkholderiales</taxon>
        <taxon>Sphaerotilaceae</taxon>
        <taxon>Rubrivivax</taxon>
    </lineage>
</organism>
<accession>A0A3S2WUS8</accession>
<gene>
    <name evidence="2" type="ORF">ENE75_11925</name>
</gene>
<dbReference type="OrthoDB" id="9806302at2"/>
<protein>
    <submittedName>
        <fullName evidence="2">MATE family efflux transporter</fullName>
    </submittedName>
</protein>
<dbReference type="PANTHER" id="PTHR42925">
    <property type="entry name" value="MULTIDRUG AND TOXIN EFFLUX PROTEIN MATE FAMILY"/>
    <property type="match status" value="1"/>
</dbReference>
<feature type="transmembrane region" description="Helical" evidence="1">
    <location>
        <begin position="116"/>
        <end position="134"/>
    </location>
</feature>
<feature type="transmembrane region" description="Helical" evidence="1">
    <location>
        <begin position="398"/>
        <end position="417"/>
    </location>
</feature>
<feature type="transmembrane region" description="Helical" evidence="1">
    <location>
        <begin position="372"/>
        <end position="392"/>
    </location>
</feature>
<keyword evidence="1" id="KW-0812">Transmembrane</keyword>
<dbReference type="InterPro" id="IPR002528">
    <property type="entry name" value="MATE_fam"/>
</dbReference>
<dbReference type="GO" id="GO:0042910">
    <property type="term" value="F:xenobiotic transmembrane transporter activity"/>
    <property type="evidence" value="ECO:0007669"/>
    <property type="project" value="InterPro"/>
</dbReference>
<dbReference type="EMBL" id="SACT01000003">
    <property type="protein sequence ID" value="RVT51523.1"/>
    <property type="molecule type" value="Genomic_DNA"/>
</dbReference>
<feature type="transmembrane region" description="Helical" evidence="1">
    <location>
        <begin position="335"/>
        <end position="351"/>
    </location>
</feature>
<name>A0A3S2WUS8_9BURK</name>
<keyword evidence="1" id="KW-0472">Membrane</keyword>
<sequence length="447" mass="46965">MKPRLAPVAVPLFLELGLGMAVGLAGTAMAARQADAAAAGFALAHQVAAMLFIVLRIVGAGVSVVVAQALGAGRRAEADAVARAVLGASSWVGGACAVAAWLGAEALMRGLNAPPAVLVLAAPLLQWMAPALLLDAWNAAMASVMRAHLRAREVLGVVLAMHALHLALALWWMPRFGLGGFAAALVASRLLGLSLHQWLWRRQLHLKPRVADLWRLPRQELAAVLRIGVPGAAENVAYRLAFVASVAAVGTLGAPALATQAYVLQFNHFTLLAGLAIGLAGEVVVGHHIGSGRLHAAHRLVTRALALGLGLSVAVAGAAALAAPWLLRLFTQDKAILAAGATLMAWSVLLEPGRTFNLVVINALRAAGDARFPVAVGAVSMAVVLAGGSWWLGVHLGWGLVGVWIAYAADEWLRGLLMWWRWRRLAWVPAARASRRRLRALQRQAGR</sequence>
<reference evidence="2 3" key="1">
    <citation type="submission" date="2019-01" db="EMBL/GenBank/DDBJ databases">
        <authorList>
            <person name="Chen W.-M."/>
        </authorList>
    </citation>
    <scope>NUCLEOTIDE SEQUENCE [LARGE SCALE GENOMIC DNA]</scope>
    <source>
        <strain evidence="2 3">ICH-3</strain>
    </source>
</reference>
<keyword evidence="3" id="KW-1185">Reference proteome</keyword>
<feature type="transmembrane region" description="Helical" evidence="1">
    <location>
        <begin position="269"/>
        <end position="289"/>
    </location>
</feature>
<dbReference type="Pfam" id="PF01554">
    <property type="entry name" value="MatE"/>
    <property type="match status" value="2"/>
</dbReference>
<dbReference type="AlphaFoldDB" id="A0A3S2WUS8"/>
<feature type="transmembrane region" description="Helical" evidence="1">
    <location>
        <begin position="301"/>
        <end position="323"/>
    </location>
</feature>
<dbReference type="RefSeq" id="WP_128198524.1">
    <property type="nucleotide sequence ID" value="NZ_SACT01000003.1"/>
</dbReference>
<feature type="transmembrane region" description="Helical" evidence="1">
    <location>
        <begin position="154"/>
        <end position="172"/>
    </location>
</feature>
<dbReference type="InterPro" id="IPR047135">
    <property type="entry name" value="YsiQ"/>
</dbReference>